<dbReference type="STRING" id="665118.SAMN02983003_1342"/>
<sequence>MADKNDERRKAQIGALLRHFRAARDGDFDHPSEDRFLYGAFSSDPEHHPPAVRELARRLVFRMDRELLSKFAGYDLSDAAVAEFATATALYHLRFDLEHNGAQYANPGFLSPDEWNEFLDNPRGMEAGVRRALVREVLAVWQKARPLSPEQIDENLEPATPPPSRASQNFEGETFQVPDHPVVKLVVALLKNLPQADHAEAFTIHHDLNHILRGTDRHQPTKARREPAP</sequence>
<dbReference type="EMBL" id="FPKU01000001">
    <property type="protein sequence ID" value="SFZ82906.1"/>
    <property type="molecule type" value="Genomic_DNA"/>
</dbReference>
<organism evidence="1 2">
    <name type="scientific">Devosia enhydra</name>
    <dbReference type="NCBI Taxonomy" id="665118"/>
    <lineage>
        <taxon>Bacteria</taxon>
        <taxon>Pseudomonadati</taxon>
        <taxon>Pseudomonadota</taxon>
        <taxon>Alphaproteobacteria</taxon>
        <taxon>Hyphomicrobiales</taxon>
        <taxon>Devosiaceae</taxon>
        <taxon>Devosia</taxon>
    </lineage>
</organism>
<gene>
    <name evidence="1" type="ORF">SAMN02983003_1342</name>
</gene>
<evidence type="ECO:0000313" key="2">
    <source>
        <dbReference type="Proteomes" id="UP000183447"/>
    </source>
</evidence>
<reference evidence="1 2" key="1">
    <citation type="submission" date="2016-11" db="EMBL/GenBank/DDBJ databases">
        <authorList>
            <person name="Jaros S."/>
            <person name="Januszkiewicz K."/>
            <person name="Wedrychowicz H."/>
        </authorList>
    </citation>
    <scope>NUCLEOTIDE SEQUENCE [LARGE SCALE GENOMIC DNA]</scope>
    <source>
        <strain evidence="1 2">ATCC 23634</strain>
    </source>
</reference>
<dbReference type="RefSeq" id="WP_072340086.1">
    <property type="nucleotide sequence ID" value="NZ_FPKU01000001.1"/>
</dbReference>
<dbReference type="AlphaFoldDB" id="A0A1K2HWA8"/>
<protein>
    <submittedName>
        <fullName evidence="1">Uncharacterized protein</fullName>
    </submittedName>
</protein>
<dbReference type="Proteomes" id="UP000183447">
    <property type="component" value="Unassembled WGS sequence"/>
</dbReference>
<name>A0A1K2HWA8_9HYPH</name>
<proteinExistence type="predicted"/>
<accession>A0A1K2HWA8</accession>
<evidence type="ECO:0000313" key="1">
    <source>
        <dbReference type="EMBL" id="SFZ82906.1"/>
    </source>
</evidence>
<keyword evidence="2" id="KW-1185">Reference proteome</keyword>